<dbReference type="Pfam" id="PF07690">
    <property type="entry name" value="MFS_1"/>
    <property type="match status" value="1"/>
</dbReference>
<feature type="transmembrane region" description="Helical" evidence="5">
    <location>
        <begin position="165"/>
        <end position="183"/>
    </location>
</feature>
<feature type="transmembrane region" description="Helical" evidence="5">
    <location>
        <begin position="109"/>
        <end position="129"/>
    </location>
</feature>
<feature type="transmembrane region" description="Helical" evidence="5">
    <location>
        <begin position="136"/>
        <end position="159"/>
    </location>
</feature>
<evidence type="ECO:0000256" key="3">
    <source>
        <dbReference type="ARBA" id="ARBA00022989"/>
    </source>
</evidence>
<dbReference type="PROSITE" id="PS50850">
    <property type="entry name" value="MFS"/>
    <property type="match status" value="1"/>
</dbReference>
<feature type="transmembrane region" description="Helical" evidence="5">
    <location>
        <begin position="305"/>
        <end position="327"/>
    </location>
</feature>
<reference evidence="8" key="1">
    <citation type="submission" date="2018-05" db="EMBL/GenBank/DDBJ databases">
        <authorList>
            <person name="Li X."/>
        </authorList>
    </citation>
    <scope>NUCLEOTIDE SEQUENCE [LARGE SCALE GENOMIC DNA]</scope>
    <source>
        <strain evidence="8">HKS-05</strain>
    </source>
</reference>
<dbReference type="Proteomes" id="UP000249842">
    <property type="component" value="Unassembled WGS sequence"/>
</dbReference>
<keyword evidence="8" id="KW-1185">Reference proteome</keyword>
<dbReference type="InterPro" id="IPR036259">
    <property type="entry name" value="MFS_trans_sf"/>
</dbReference>
<evidence type="ECO:0000256" key="5">
    <source>
        <dbReference type="SAM" id="Phobius"/>
    </source>
</evidence>
<sequence>MVWMARDMGFQLAGMPMDPAMIGGMGLIVVGVAVAGFGLLPRRNLQAEAQAARVHVSAAEDAPLTAAHWRLMALLVIALVIDVMKPASLGFVVPGMIREYGVPKSTVALLPFAALAGTVAGSIVWGLLADIFGRRASILLSAVMFVGTSICGAMPSLWWNIAMCFLMGAAAGGMLPVAYALLAESMPSRHRGWSMVLIGGLGAVGGYLAASGLSAALQPAFGWRVMWFLGLPTGLILILLNGAIPESARFLLSVGRVEEAHAVLRRFGARIIAGPDDGAADAEAGLAHGPVATPPLARNHLSKTLSLSIVALTWGLVNFGLLLWLPADLTAKGYSMEALSRLLALSALIAAPTVFLSAFLYSRWSTKWSLVLMIGIMALGLALVLHIETTSGPSLSPILPMALLIVGSNGVLAILLPYAAESYPLRVRGRGAGWVAACSKFGGLLAQLLAILAAAPAVGPAAGLIMIPTLLAMVLIAWFGAETRGRDLRDLEADPSPLLATARSGG</sequence>
<evidence type="ECO:0000313" key="7">
    <source>
        <dbReference type="EMBL" id="RAK61617.1"/>
    </source>
</evidence>
<dbReference type="PROSITE" id="PS00217">
    <property type="entry name" value="SUGAR_TRANSPORT_2"/>
    <property type="match status" value="1"/>
</dbReference>
<evidence type="ECO:0000256" key="2">
    <source>
        <dbReference type="ARBA" id="ARBA00022692"/>
    </source>
</evidence>
<protein>
    <submittedName>
        <fullName evidence="7">MFS transporter</fullName>
    </submittedName>
</protein>
<feature type="transmembrane region" description="Helical" evidence="5">
    <location>
        <begin position="20"/>
        <end position="40"/>
    </location>
</feature>
<dbReference type="SUPFAM" id="SSF103473">
    <property type="entry name" value="MFS general substrate transporter"/>
    <property type="match status" value="1"/>
</dbReference>
<evidence type="ECO:0000313" key="8">
    <source>
        <dbReference type="Proteomes" id="UP000249842"/>
    </source>
</evidence>
<dbReference type="OrthoDB" id="9784658at2"/>
<dbReference type="InterPro" id="IPR020846">
    <property type="entry name" value="MFS_dom"/>
</dbReference>
<dbReference type="EMBL" id="QFYP01000001">
    <property type="protein sequence ID" value="RAK61617.1"/>
    <property type="molecule type" value="Genomic_DNA"/>
</dbReference>
<feature type="transmembrane region" description="Helical" evidence="5">
    <location>
        <begin position="71"/>
        <end position="97"/>
    </location>
</feature>
<dbReference type="InterPro" id="IPR011701">
    <property type="entry name" value="MFS"/>
</dbReference>
<comment type="caution">
    <text evidence="7">The sequence shown here is derived from an EMBL/GenBank/DDBJ whole genome shotgun (WGS) entry which is preliminary data.</text>
</comment>
<organism evidence="7 8">
    <name type="scientific">Phenylobacterium hankyongense</name>
    <dbReference type="NCBI Taxonomy" id="1813876"/>
    <lineage>
        <taxon>Bacteria</taxon>
        <taxon>Pseudomonadati</taxon>
        <taxon>Pseudomonadota</taxon>
        <taxon>Alphaproteobacteria</taxon>
        <taxon>Caulobacterales</taxon>
        <taxon>Caulobacteraceae</taxon>
        <taxon>Phenylobacterium</taxon>
    </lineage>
</organism>
<dbReference type="GO" id="GO:0046943">
    <property type="term" value="F:carboxylic acid transmembrane transporter activity"/>
    <property type="evidence" value="ECO:0007669"/>
    <property type="project" value="TreeGrafter"/>
</dbReference>
<dbReference type="PANTHER" id="PTHR23508">
    <property type="entry name" value="CARBOXYLIC ACID TRANSPORTER PROTEIN HOMOLOG"/>
    <property type="match status" value="1"/>
</dbReference>
<feature type="transmembrane region" description="Helical" evidence="5">
    <location>
        <begin position="461"/>
        <end position="481"/>
    </location>
</feature>
<accession>A0A328B434</accession>
<dbReference type="GO" id="GO:0005886">
    <property type="term" value="C:plasma membrane"/>
    <property type="evidence" value="ECO:0007669"/>
    <property type="project" value="TreeGrafter"/>
</dbReference>
<feature type="transmembrane region" description="Helical" evidence="5">
    <location>
        <begin position="339"/>
        <end position="361"/>
    </location>
</feature>
<keyword evidence="4 5" id="KW-0472">Membrane</keyword>
<evidence type="ECO:0000256" key="1">
    <source>
        <dbReference type="ARBA" id="ARBA00004141"/>
    </source>
</evidence>
<dbReference type="AlphaFoldDB" id="A0A328B434"/>
<name>A0A328B434_9CAUL</name>
<evidence type="ECO:0000259" key="6">
    <source>
        <dbReference type="PROSITE" id="PS50850"/>
    </source>
</evidence>
<gene>
    <name evidence="7" type="ORF">DJ021_00100</name>
</gene>
<keyword evidence="2 5" id="KW-0812">Transmembrane</keyword>
<dbReference type="Gene3D" id="1.20.1250.20">
    <property type="entry name" value="MFS general substrate transporter like domains"/>
    <property type="match status" value="1"/>
</dbReference>
<proteinExistence type="predicted"/>
<feature type="domain" description="Major facilitator superfamily (MFS) profile" evidence="6">
    <location>
        <begin position="71"/>
        <end position="484"/>
    </location>
</feature>
<dbReference type="InterPro" id="IPR005829">
    <property type="entry name" value="Sugar_transporter_CS"/>
</dbReference>
<comment type="subcellular location">
    <subcellularLocation>
        <location evidence="1">Membrane</location>
        <topology evidence="1">Multi-pass membrane protein</topology>
    </subcellularLocation>
</comment>
<feature type="transmembrane region" description="Helical" evidence="5">
    <location>
        <begin position="432"/>
        <end position="455"/>
    </location>
</feature>
<feature type="transmembrane region" description="Helical" evidence="5">
    <location>
        <begin position="223"/>
        <end position="244"/>
    </location>
</feature>
<feature type="transmembrane region" description="Helical" evidence="5">
    <location>
        <begin position="399"/>
        <end position="420"/>
    </location>
</feature>
<feature type="transmembrane region" description="Helical" evidence="5">
    <location>
        <begin position="368"/>
        <end position="387"/>
    </location>
</feature>
<keyword evidence="3 5" id="KW-1133">Transmembrane helix</keyword>
<dbReference type="PANTHER" id="PTHR23508:SF10">
    <property type="entry name" value="CARBOXYLIC ACID TRANSPORTER PROTEIN HOMOLOG"/>
    <property type="match status" value="1"/>
</dbReference>
<evidence type="ECO:0000256" key="4">
    <source>
        <dbReference type="ARBA" id="ARBA00023136"/>
    </source>
</evidence>
<feature type="transmembrane region" description="Helical" evidence="5">
    <location>
        <begin position="195"/>
        <end position="217"/>
    </location>
</feature>